<name>A0A0H2LVM9_VARPD</name>
<dbReference type="Proteomes" id="UP000035170">
    <property type="component" value="Unassembled WGS sequence"/>
</dbReference>
<proteinExistence type="predicted"/>
<dbReference type="PATRIC" id="fig|34073.19.peg.5227"/>
<comment type="caution">
    <text evidence="1">The sequence shown here is derived from an EMBL/GenBank/DDBJ whole genome shotgun (WGS) entry which is preliminary data.</text>
</comment>
<sequence>MNRRSVPPFTLQQAAEGSPTLASLIARARDASDRLRAVEGLIPPAMRPAVQAGPAEGDVWCLLVNGSAAAAKLRQLSPMLVTRLRNKGWDVNTIRIKVQSGR</sequence>
<evidence type="ECO:0008006" key="3">
    <source>
        <dbReference type="Google" id="ProtNLM"/>
    </source>
</evidence>
<protein>
    <recommendedName>
        <fullName evidence="3">DUF721 domain-containing protein</fullName>
    </recommendedName>
</protein>
<evidence type="ECO:0000313" key="1">
    <source>
        <dbReference type="EMBL" id="KLN53776.1"/>
    </source>
</evidence>
<dbReference type="AlphaFoldDB" id="A0A0H2LVM9"/>
<reference evidence="1 2" key="1">
    <citation type="submission" date="2015-03" db="EMBL/GenBank/DDBJ databases">
        <title>Genome sequence of Variovorax paradoxus TBEA6.</title>
        <authorList>
            <person name="Poehlein A."/>
            <person name="Schuldes J."/>
            <person name="Wuebbeler J.H."/>
            <person name="Hiessl S."/>
            <person name="Steinbuechel A."/>
            <person name="Daniel R."/>
        </authorList>
    </citation>
    <scope>NUCLEOTIDE SEQUENCE [LARGE SCALE GENOMIC DNA]</scope>
    <source>
        <strain evidence="1 2">TBEA6</strain>
    </source>
</reference>
<accession>A0A0H2LVM9</accession>
<dbReference type="EMBL" id="JZWI01000030">
    <property type="protein sequence ID" value="KLN53776.1"/>
    <property type="molecule type" value="Genomic_DNA"/>
</dbReference>
<dbReference type="RefSeq" id="WP_021008910.1">
    <property type="nucleotide sequence ID" value="NZ_JZWI01000030.1"/>
</dbReference>
<keyword evidence="2" id="KW-1185">Reference proteome</keyword>
<evidence type="ECO:0000313" key="2">
    <source>
        <dbReference type="Proteomes" id="UP000035170"/>
    </source>
</evidence>
<gene>
    <name evidence="1" type="ORF">VPARA_51070</name>
</gene>
<organism evidence="1 2">
    <name type="scientific">Variovorax paradoxus</name>
    <dbReference type="NCBI Taxonomy" id="34073"/>
    <lineage>
        <taxon>Bacteria</taxon>
        <taxon>Pseudomonadati</taxon>
        <taxon>Pseudomonadota</taxon>
        <taxon>Betaproteobacteria</taxon>
        <taxon>Burkholderiales</taxon>
        <taxon>Comamonadaceae</taxon>
        <taxon>Variovorax</taxon>
    </lineage>
</organism>